<accession>A0A0H3A3B0</accession>
<gene>
    <name evidence="2" type="ordered locus">MAV_1562</name>
</gene>
<proteinExistence type="predicted"/>
<dbReference type="HOGENOM" id="CLU_1473634_0_0_11"/>
<evidence type="ECO:0000259" key="1">
    <source>
        <dbReference type="Pfam" id="PF22905"/>
    </source>
</evidence>
<dbReference type="InterPro" id="IPR054469">
    <property type="entry name" value="Pred_hydrolase_N"/>
</dbReference>
<dbReference type="AlphaFoldDB" id="A0A0H3A3B0"/>
<feature type="domain" description="Predicted hydrolase N-terminal" evidence="1">
    <location>
        <begin position="1"/>
        <end position="119"/>
    </location>
</feature>
<name>A0A0H3A3B0_MYCA1</name>
<evidence type="ECO:0000313" key="3">
    <source>
        <dbReference type="Proteomes" id="UP000001574"/>
    </source>
</evidence>
<sequence length="183" mass="19850">MQLKWLSVAELIAEAGGDPWAINQSLQAGSPSQISSLAEPFHGAGRHTAEADHAFEQARKRFDAAWNHQNGDHPINDSAEVQRLVKSLGAQSEQLPKIGTDLENIAAALAEAQKAGTQRSTLLSMTCNTAIPIMWVGRQPPGTHTAPPVDEEYRFRREVTSVDLGSQNRGCGVSCQPAPEWLF</sequence>
<reference evidence="2 3" key="1">
    <citation type="submission" date="2006-10" db="EMBL/GenBank/DDBJ databases">
        <authorList>
            <person name="Fleischmann R.D."/>
            <person name="Dodson R.J."/>
            <person name="Haft D.H."/>
            <person name="Merkel J.S."/>
            <person name="Nelson W.C."/>
            <person name="Fraser C.M."/>
        </authorList>
    </citation>
    <scope>NUCLEOTIDE SEQUENCE [LARGE SCALE GENOMIC DNA]</scope>
    <source>
        <strain evidence="2 3">104</strain>
    </source>
</reference>
<dbReference type="Pfam" id="PF22905">
    <property type="entry name" value="Hydro_N_hd"/>
    <property type="match status" value="1"/>
</dbReference>
<dbReference type="KEGG" id="mav:MAV_1562"/>
<dbReference type="Proteomes" id="UP000001574">
    <property type="component" value="Chromosome"/>
</dbReference>
<evidence type="ECO:0000313" key="2">
    <source>
        <dbReference type="EMBL" id="ABK68665.1"/>
    </source>
</evidence>
<organism evidence="2 3">
    <name type="scientific">Mycobacterium avium (strain 104)</name>
    <dbReference type="NCBI Taxonomy" id="243243"/>
    <lineage>
        <taxon>Bacteria</taxon>
        <taxon>Bacillati</taxon>
        <taxon>Actinomycetota</taxon>
        <taxon>Actinomycetes</taxon>
        <taxon>Mycobacteriales</taxon>
        <taxon>Mycobacteriaceae</taxon>
        <taxon>Mycobacterium</taxon>
        <taxon>Mycobacterium avium complex (MAC)</taxon>
    </lineage>
</organism>
<protein>
    <recommendedName>
        <fullName evidence="1">Predicted hydrolase N-terminal domain-containing protein</fullName>
    </recommendedName>
</protein>
<dbReference type="EMBL" id="CP000479">
    <property type="protein sequence ID" value="ABK68665.1"/>
    <property type="molecule type" value="Genomic_DNA"/>
</dbReference>